<evidence type="ECO:0000256" key="2">
    <source>
        <dbReference type="ARBA" id="ARBA00022448"/>
    </source>
</evidence>
<dbReference type="InterPro" id="IPR027417">
    <property type="entry name" value="P-loop_NTPase"/>
</dbReference>
<dbReference type="InterPro" id="IPR052156">
    <property type="entry name" value="BCAA_Transport_ATP-bd_LivF"/>
</dbReference>
<dbReference type="GO" id="GO:0005524">
    <property type="term" value="F:ATP binding"/>
    <property type="evidence" value="ECO:0007669"/>
    <property type="project" value="UniProtKB-KW"/>
</dbReference>
<evidence type="ECO:0000256" key="5">
    <source>
        <dbReference type="ARBA" id="ARBA00022970"/>
    </source>
</evidence>
<dbReference type="AlphaFoldDB" id="A0A7C4AQW1"/>
<evidence type="ECO:0000256" key="1">
    <source>
        <dbReference type="ARBA" id="ARBA00005417"/>
    </source>
</evidence>
<dbReference type="Pfam" id="PF00005">
    <property type="entry name" value="ABC_tran"/>
    <property type="match status" value="1"/>
</dbReference>
<dbReference type="PROSITE" id="PS00211">
    <property type="entry name" value="ABC_TRANSPORTER_1"/>
    <property type="match status" value="1"/>
</dbReference>
<organism evidence="7">
    <name type="scientific">Desulfomonile tiedjei</name>
    <dbReference type="NCBI Taxonomy" id="2358"/>
    <lineage>
        <taxon>Bacteria</taxon>
        <taxon>Pseudomonadati</taxon>
        <taxon>Thermodesulfobacteriota</taxon>
        <taxon>Desulfomonilia</taxon>
        <taxon>Desulfomonilales</taxon>
        <taxon>Desulfomonilaceae</taxon>
        <taxon>Desulfomonile</taxon>
    </lineage>
</organism>
<keyword evidence="2" id="KW-0813">Transport</keyword>
<evidence type="ECO:0000313" key="7">
    <source>
        <dbReference type="EMBL" id="HGH60308.1"/>
    </source>
</evidence>
<sequence length="248" mass="27717">MLEVSNLMVFYENALALNDFSMRVAEGTIVGVFGSNSAGKTTLMNTISGLIIDTKIKEQRKGGERITLYGSIIFDGQDITDLHPSERVRRGMVLCRERHPIFPESDLLENLKIAGYLKKGSEVKERIEYIFNLFPTLVKLRRRKAGFLSGGEQQMLTLGMALMVKPRLLLLDEPLLGLSPLMQKTLVDAVKRIQQETSLTIVVTEQFARPLLPVIDHGYVIENGMLAMEGTGQELMENPEVKAAYFGV</sequence>
<dbReference type="InterPro" id="IPR003439">
    <property type="entry name" value="ABC_transporter-like_ATP-bd"/>
</dbReference>
<dbReference type="EMBL" id="DTGT01000107">
    <property type="protein sequence ID" value="HGH60308.1"/>
    <property type="molecule type" value="Genomic_DNA"/>
</dbReference>
<dbReference type="GO" id="GO:0015807">
    <property type="term" value="P:L-amino acid transport"/>
    <property type="evidence" value="ECO:0007669"/>
    <property type="project" value="TreeGrafter"/>
</dbReference>
<keyword evidence="3" id="KW-0547">Nucleotide-binding</keyword>
<feature type="domain" description="ABC transporter" evidence="6">
    <location>
        <begin position="2"/>
        <end position="248"/>
    </location>
</feature>
<comment type="caution">
    <text evidence="7">The sequence shown here is derived from an EMBL/GenBank/DDBJ whole genome shotgun (WGS) entry which is preliminary data.</text>
</comment>
<reference evidence="7" key="1">
    <citation type="journal article" date="2020" name="mSystems">
        <title>Genome- and Community-Level Interaction Insights into Carbon Utilization and Element Cycling Functions of Hydrothermarchaeota in Hydrothermal Sediment.</title>
        <authorList>
            <person name="Zhou Z."/>
            <person name="Liu Y."/>
            <person name="Xu W."/>
            <person name="Pan J."/>
            <person name="Luo Z.H."/>
            <person name="Li M."/>
        </authorList>
    </citation>
    <scope>NUCLEOTIDE SEQUENCE [LARGE SCALE GENOMIC DNA]</scope>
    <source>
        <strain evidence="7">SpSt-769</strain>
    </source>
</reference>
<evidence type="ECO:0000256" key="4">
    <source>
        <dbReference type="ARBA" id="ARBA00022840"/>
    </source>
</evidence>
<dbReference type="PANTHER" id="PTHR43820:SF4">
    <property type="entry name" value="HIGH-AFFINITY BRANCHED-CHAIN AMINO ACID TRANSPORT ATP-BINDING PROTEIN LIVF"/>
    <property type="match status" value="1"/>
</dbReference>
<name>A0A7C4AQW1_9BACT</name>
<comment type="similarity">
    <text evidence="1">Belongs to the ABC transporter superfamily.</text>
</comment>
<dbReference type="PROSITE" id="PS50893">
    <property type="entry name" value="ABC_TRANSPORTER_2"/>
    <property type="match status" value="1"/>
</dbReference>
<evidence type="ECO:0000259" key="6">
    <source>
        <dbReference type="PROSITE" id="PS50893"/>
    </source>
</evidence>
<dbReference type="SMART" id="SM00382">
    <property type="entry name" value="AAA"/>
    <property type="match status" value="1"/>
</dbReference>
<accession>A0A7C4AQW1</accession>
<dbReference type="PANTHER" id="PTHR43820">
    <property type="entry name" value="HIGH-AFFINITY BRANCHED-CHAIN AMINO ACID TRANSPORT ATP-BINDING PROTEIN LIVF"/>
    <property type="match status" value="1"/>
</dbReference>
<dbReference type="InterPro" id="IPR017871">
    <property type="entry name" value="ABC_transporter-like_CS"/>
</dbReference>
<dbReference type="SUPFAM" id="SSF52540">
    <property type="entry name" value="P-loop containing nucleoside triphosphate hydrolases"/>
    <property type="match status" value="1"/>
</dbReference>
<keyword evidence="4 7" id="KW-0067">ATP-binding</keyword>
<dbReference type="InterPro" id="IPR003593">
    <property type="entry name" value="AAA+_ATPase"/>
</dbReference>
<protein>
    <submittedName>
        <fullName evidence="7">ATP-binding cassette domain-containing protein</fullName>
    </submittedName>
</protein>
<proteinExistence type="inferred from homology"/>
<dbReference type="Gene3D" id="3.40.50.300">
    <property type="entry name" value="P-loop containing nucleotide triphosphate hydrolases"/>
    <property type="match status" value="1"/>
</dbReference>
<dbReference type="GO" id="GO:0015658">
    <property type="term" value="F:branched-chain amino acid transmembrane transporter activity"/>
    <property type="evidence" value="ECO:0007669"/>
    <property type="project" value="TreeGrafter"/>
</dbReference>
<keyword evidence="5" id="KW-0029">Amino-acid transport</keyword>
<dbReference type="GO" id="GO:0016887">
    <property type="term" value="F:ATP hydrolysis activity"/>
    <property type="evidence" value="ECO:0007669"/>
    <property type="project" value="InterPro"/>
</dbReference>
<gene>
    <name evidence="7" type="ORF">ENV54_03300</name>
</gene>
<evidence type="ECO:0000256" key="3">
    <source>
        <dbReference type="ARBA" id="ARBA00022741"/>
    </source>
</evidence>